<dbReference type="SUPFAM" id="SSF109604">
    <property type="entry name" value="HD-domain/PDEase-like"/>
    <property type="match status" value="1"/>
</dbReference>
<evidence type="ECO:0000256" key="1">
    <source>
        <dbReference type="ARBA" id="ARBA00012506"/>
    </source>
</evidence>
<evidence type="ECO:0000313" key="8">
    <source>
        <dbReference type="EMBL" id="MSU05298.1"/>
    </source>
</evidence>
<evidence type="ECO:0000313" key="9">
    <source>
        <dbReference type="Proteomes" id="UP000460549"/>
    </source>
</evidence>
<keyword evidence="3" id="KW-0547">Nucleotide-binding</keyword>
<evidence type="ECO:0000256" key="3">
    <source>
        <dbReference type="ARBA" id="ARBA00022741"/>
    </source>
</evidence>
<evidence type="ECO:0000256" key="4">
    <source>
        <dbReference type="ARBA" id="ARBA00022801"/>
    </source>
</evidence>
<dbReference type="GO" id="GO:0008803">
    <property type="term" value="F:bis(5'-nucleosyl)-tetraphosphatase (symmetrical) activity"/>
    <property type="evidence" value="ECO:0007669"/>
    <property type="project" value="UniProtKB-EC"/>
</dbReference>
<dbReference type="GO" id="GO:0000166">
    <property type="term" value="F:nucleotide binding"/>
    <property type="evidence" value="ECO:0007669"/>
    <property type="project" value="UniProtKB-KW"/>
</dbReference>
<gene>
    <name evidence="8" type="ORF">FYJ80_00655</name>
</gene>
<reference evidence="8 9" key="1">
    <citation type="submission" date="2019-08" db="EMBL/GenBank/DDBJ databases">
        <title>In-depth cultivation of the pig gut microbiome towards novel bacterial diversity and tailored functional studies.</title>
        <authorList>
            <person name="Wylensek D."/>
            <person name="Hitch T.C.A."/>
            <person name="Clavel T."/>
        </authorList>
    </citation>
    <scope>NUCLEOTIDE SEQUENCE [LARGE SCALE GENOMIC DNA]</scope>
    <source>
        <strain evidence="8 9">NM-380-WT-3C1</strain>
    </source>
</reference>
<sequence length="196" mass="22262">MSNLMDYTKLESVVKKHLKPSRFEHSKGVAKVCSELSTRFLLDKEAGLYTGIFHDYARYYSDSEILKACRKGGVDISKEEEEKPMLLHGAAAALVMRDIVGDVPDSYLIAIRNHTLGSINMGLLGACLYVADYTEPNRKHLDDKDRKEILSLPTLEEMVLNILEREKKYYKEKGMTFAKRTIELYNFLLGGGLFNS</sequence>
<evidence type="ECO:0000259" key="7">
    <source>
        <dbReference type="SMART" id="SM00471"/>
    </source>
</evidence>
<name>A0A7X2PB90_9SPIO</name>
<dbReference type="EC" id="3.6.1.41" evidence="1"/>
<dbReference type="InterPro" id="IPR051094">
    <property type="entry name" value="Diverse_Catalytic_Enzymes"/>
</dbReference>
<comment type="catalytic activity">
    <reaction evidence="6">
        <text>P(1),P(4)-bis(5'-adenosyl) tetraphosphate + H2O = 2 ADP + 2 H(+)</text>
        <dbReference type="Rhea" id="RHEA:24252"/>
        <dbReference type="ChEBI" id="CHEBI:15377"/>
        <dbReference type="ChEBI" id="CHEBI:15378"/>
        <dbReference type="ChEBI" id="CHEBI:58141"/>
        <dbReference type="ChEBI" id="CHEBI:456216"/>
        <dbReference type="EC" id="3.6.1.41"/>
    </reaction>
</comment>
<dbReference type="PANTHER" id="PTHR35795">
    <property type="entry name" value="SLR1885 PROTEIN"/>
    <property type="match status" value="1"/>
</dbReference>
<dbReference type="SMART" id="SM00471">
    <property type="entry name" value="HDc"/>
    <property type="match status" value="1"/>
</dbReference>
<dbReference type="Pfam" id="PF01966">
    <property type="entry name" value="HD"/>
    <property type="match status" value="1"/>
</dbReference>
<proteinExistence type="predicted"/>
<dbReference type="InterPro" id="IPR003607">
    <property type="entry name" value="HD/PDEase_dom"/>
</dbReference>
<feature type="domain" description="HD/PDEase" evidence="7">
    <location>
        <begin position="18"/>
        <end position="146"/>
    </location>
</feature>
<dbReference type="PANTHER" id="PTHR35795:SF1">
    <property type="entry name" value="BIS(5'-NUCLEOSYL)-TETRAPHOSPHATASE, SYMMETRICAL"/>
    <property type="match status" value="1"/>
</dbReference>
<keyword evidence="5" id="KW-0408">Iron</keyword>
<comment type="caution">
    <text evidence="8">The sequence shown here is derived from an EMBL/GenBank/DDBJ whole genome shotgun (WGS) entry which is preliminary data.</text>
</comment>
<dbReference type="Proteomes" id="UP000460549">
    <property type="component" value="Unassembled WGS sequence"/>
</dbReference>
<dbReference type="EMBL" id="VUNN01000001">
    <property type="protein sequence ID" value="MSU05298.1"/>
    <property type="molecule type" value="Genomic_DNA"/>
</dbReference>
<keyword evidence="2" id="KW-0479">Metal-binding</keyword>
<keyword evidence="9" id="KW-1185">Reference proteome</keyword>
<evidence type="ECO:0000256" key="5">
    <source>
        <dbReference type="ARBA" id="ARBA00023004"/>
    </source>
</evidence>
<dbReference type="AlphaFoldDB" id="A0A7X2PB90"/>
<evidence type="ECO:0000256" key="6">
    <source>
        <dbReference type="ARBA" id="ARBA00049417"/>
    </source>
</evidence>
<dbReference type="InterPro" id="IPR006674">
    <property type="entry name" value="HD_domain"/>
</dbReference>
<dbReference type="Gene3D" id="1.10.3210.10">
    <property type="entry name" value="Hypothetical protein af1432"/>
    <property type="match status" value="1"/>
</dbReference>
<protein>
    <recommendedName>
        <fullName evidence="1">bis(5'-nucleosyl)-tetraphosphatase (symmetrical)</fullName>
        <ecNumber evidence="1">3.6.1.41</ecNumber>
    </recommendedName>
</protein>
<dbReference type="InterPro" id="IPR005249">
    <property type="entry name" value="YqeK"/>
</dbReference>
<dbReference type="NCBIfam" id="TIGR00488">
    <property type="entry name" value="bis(5'-nucleosyl)-tetraphosphatase (symmetrical) YqeK"/>
    <property type="match status" value="1"/>
</dbReference>
<organism evidence="8 9">
    <name type="scientific">Bullifex porci</name>
    <dbReference type="NCBI Taxonomy" id="2606638"/>
    <lineage>
        <taxon>Bacteria</taxon>
        <taxon>Pseudomonadati</taxon>
        <taxon>Spirochaetota</taxon>
        <taxon>Spirochaetia</taxon>
        <taxon>Spirochaetales</taxon>
        <taxon>Spirochaetaceae</taxon>
        <taxon>Bullifex</taxon>
    </lineage>
</organism>
<evidence type="ECO:0000256" key="2">
    <source>
        <dbReference type="ARBA" id="ARBA00022723"/>
    </source>
</evidence>
<dbReference type="RefSeq" id="WP_154424199.1">
    <property type="nucleotide sequence ID" value="NZ_VUNN01000001.1"/>
</dbReference>
<accession>A0A7X2PB90</accession>
<keyword evidence="4" id="KW-0378">Hydrolase</keyword>
<dbReference type="GO" id="GO:0046872">
    <property type="term" value="F:metal ion binding"/>
    <property type="evidence" value="ECO:0007669"/>
    <property type="project" value="UniProtKB-KW"/>
</dbReference>